<accession>A0A090QG91</accession>
<keyword evidence="2" id="KW-0804">Transcription</keyword>
<dbReference type="InterPro" id="IPR036390">
    <property type="entry name" value="WH_DNA-bd_sf"/>
</dbReference>
<evidence type="ECO:0000259" key="3">
    <source>
        <dbReference type="PROSITE" id="PS51000"/>
    </source>
</evidence>
<dbReference type="GO" id="GO:0003700">
    <property type="term" value="F:DNA-binding transcription factor activity"/>
    <property type="evidence" value="ECO:0007669"/>
    <property type="project" value="InterPro"/>
</dbReference>
<dbReference type="Proteomes" id="UP000029227">
    <property type="component" value="Unassembled WGS sequence"/>
</dbReference>
<proteinExistence type="predicted"/>
<dbReference type="PROSITE" id="PS51000">
    <property type="entry name" value="HTH_DEOR_2"/>
    <property type="match status" value="1"/>
</dbReference>
<comment type="caution">
    <text evidence="4">The sequence shown here is derived from an EMBL/GenBank/DDBJ whole genome shotgun (WGS) entry which is preliminary data.</text>
</comment>
<gene>
    <name evidence="4" type="ORF">JCM19237_5048</name>
</gene>
<dbReference type="AlphaFoldDB" id="A0A090QG91"/>
<organism evidence="4 5">
    <name type="scientific">Photobacterium aphoticum</name>
    <dbReference type="NCBI Taxonomy" id="754436"/>
    <lineage>
        <taxon>Bacteria</taxon>
        <taxon>Pseudomonadati</taxon>
        <taxon>Pseudomonadota</taxon>
        <taxon>Gammaproteobacteria</taxon>
        <taxon>Vibrionales</taxon>
        <taxon>Vibrionaceae</taxon>
        <taxon>Photobacterium</taxon>
    </lineage>
</organism>
<dbReference type="SUPFAM" id="SSF46785">
    <property type="entry name" value="Winged helix' DNA-binding domain"/>
    <property type="match status" value="1"/>
</dbReference>
<dbReference type="EMBL" id="BBMN01000001">
    <property type="protein sequence ID" value="GAL02155.1"/>
    <property type="molecule type" value="Genomic_DNA"/>
</dbReference>
<evidence type="ECO:0000256" key="1">
    <source>
        <dbReference type="ARBA" id="ARBA00023015"/>
    </source>
</evidence>
<evidence type="ECO:0000313" key="5">
    <source>
        <dbReference type="Proteomes" id="UP000029227"/>
    </source>
</evidence>
<feature type="domain" description="HTH deoR-type" evidence="3">
    <location>
        <begin position="1"/>
        <end position="26"/>
    </location>
</feature>
<dbReference type="Pfam" id="PF08220">
    <property type="entry name" value="HTH_DeoR"/>
    <property type="match status" value="1"/>
</dbReference>
<sequence length="49" mass="5528">METIRRDLKELEKKGKLIRVHGGAISYQVEDAGTSFINRAKSNVNKNVI</sequence>
<evidence type="ECO:0000256" key="2">
    <source>
        <dbReference type="ARBA" id="ARBA00023163"/>
    </source>
</evidence>
<reference evidence="4 5" key="1">
    <citation type="journal article" date="2014" name="Genome Announc.">
        <title>Draft Genome Sequences of Two Vibrionaceae Species, Vibrio ponticus C121 and Photobacterium aphoticum C119, Isolated as Coral Reef Microbiota.</title>
        <authorList>
            <person name="Al-saari N."/>
            <person name="Meirelles P.M."/>
            <person name="Mino S."/>
            <person name="Suda W."/>
            <person name="Oshima K."/>
            <person name="Hattori M."/>
            <person name="Ohkuma M."/>
            <person name="Thompson F.L."/>
            <person name="Gomez-Gil B."/>
            <person name="Sawabe T."/>
            <person name="Sawabe T."/>
        </authorList>
    </citation>
    <scope>NUCLEOTIDE SEQUENCE [LARGE SCALE GENOMIC DNA]</scope>
    <source>
        <strain evidence="4 5">JCM 19237</strain>
    </source>
</reference>
<protein>
    <recommendedName>
        <fullName evidence="3">HTH deoR-type domain-containing protein</fullName>
    </recommendedName>
</protein>
<dbReference type="InterPro" id="IPR001034">
    <property type="entry name" value="DeoR_HTH"/>
</dbReference>
<dbReference type="STRING" id="754436.JCM19237_5048"/>
<evidence type="ECO:0000313" key="4">
    <source>
        <dbReference type="EMBL" id="GAL02155.1"/>
    </source>
</evidence>
<keyword evidence="1" id="KW-0805">Transcription regulation</keyword>
<name>A0A090QG91_9GAMM</name>